<dbReference type="Proteomes" id="UP001596500">
    <property type="component" value="Unassembled WGS sequence"/>
</dbReference>
<dbReference type="RefSeq" id="WP_379865287.1">
    <property type="nucleotide sequence ID" value="NZ_JBHTBW010000038.1"/>
</dbReference>
<sequence>MSAVVVIVGEGLLAGLVYGELFDHYQIIRQTDLKAGVPETADLALVLHDAWHPSVYHEAEEVLQAAGIPWLRGFVSFGEGVVGPLVRAGEPGCSQCADMRHLMAGLDRKEMRELQRRLAAQGGMTRDTWASRTGLLQLAHLIVAETQRVLQGRPAQLEGRVFLTNLRTLKSSRHFFLPDPLCSVCGRLPDDSPIAASISLKPSPKINVDSYRCRPMDDLKEVLIKDYLDYRLGILNGKMHDLGSLFAAAGVNLPTFTEDVGVGGRAHSYAESELAAILEGLERYCGLVPRGKRTVIHDCFRNLADQALNPVKVGLYSKEQYARPGFPFKPFDPDRPMDWVWGYSFLEERPILVPRVLAYYGMGSGDDFVYDTSNGCAVGGSLEEAIFHGILEVVERDSFLMTWYAQLPVPHVDPYSADDLELRLMVDRLREVAGYDLHLFNTTMENGIPSVWAMAKNRRRKGANLICAAGAHLDPIRAVKSAVHELSSTMLMLDQNEANREKCLQMLDDPFLVQQMEDHSMLYSLPLAEERLRFLLDEHRPLRTFDEEFKWKERHADLTDDLKDILQVFRQLNLDVIVVNQTAPERNGLHCVKVLIPGMLPITFGYHLTRLVGLERVLKVPVELGYVEQPLTLEQLNPHPHPFP</sequence>
<name>A0ABW2RL92_9BACL</name>
<accession>A0ABW2RL92</accession>
<comment type="caution">
    <text evidence="2">The sequence shown here is derived from an EMBL/GenBank/DDBJ whole genome shotgun (WGS) entry which is preliminary data.</text>
</comment>
<dbReference type="EMBL" id="JBHTBW010000038">
    <property type="protein sequence ID" value="MFC7441808.1"/>
    <property type="molecule type" value="Genomic_DNA"/>
</dbReference>
<gene>
    <name evidence="2" type="ORF">ACFQNG_11955</name>
</gene>
<reference evidence="3" key="1">
    <citation type="journal article" date="2019" name="Int. J. Syst. Evol. Microbiol.">
        <title>The Global Catalogue of Microorganisms (GCM) 10K type strain sequencing project: providing services to taxonomists for standard genome sequencing and annotation.</title>
        <authorList>
            <consortium name="The Broad Institute Genomics Platform"/>
            <consortium name="The Broad Institute Genome Sequencing Center for Infectious Disease"/>
            <person name="Wu L."/>
            <person name="Ma J."/>
        </authorList>
    </citation>
    <scope>NUCLEOTIDE SEQUENCE [LARGE SCALE GENOMIC DNA]</scope>
    <source>
        <strain evidence="3">CGMCC 1.12942</strain>
    </source>
</reference>
<dbReference type="InterPro" id="IPR003776">
    <property type="entry name" value="YcaO-like_dom"/>
</dbReference>
<dbReference type="Gene3D" id="3.30.160.660">
    <property type="match status" value="1"/>
</dbReference>
<evidence type="ECO:0000313" key="2">
    <source>
        <dbReference type="EMBL" id="MFC7441808.1"/>
    </source>
</evidence>
<dbReference type="PANTHER" id="PTHR37809:SF1">
    <property type="entry name" value="RIBOSOMAL PROTEIN S12 METHYLTHIOTRANSFERASE ACCESSORY FACTOR YCAO"/>
    <property type="match status" value="1"/>
</dbReference>
<evidence type="ECO:0000259" key="1">
    <source>
        <dbReference type="PROSITE" id="PS51664"/>
    </source>
</evidence>
<proteinExistence type="predicted"/>
<dbReference type="Gene3D" id="3.30.40.250">
    <property type="match status" value="1"/>
</dbReference>
<keyword evidence="3" id="KW-1185">Reference proteome</keyword>
<dbReference type="InterPro" id="IPR022291">
    <property type="entry name" value="Bacteriocin_synth_cyclodeHase"/>
</dbReference>
<dbReference type="InterPro" id="IPR027624">
    <property type="entry name" value="TOMM_cyclo_SagD"/>
</dbReference>
<dbReference type="NCBIfam" id="TIGR03882">
    <property type="entry name" value="cyclo_dehyd_2"/>
    <property type="match status" value="1"/>
</dbReference>
<dbReference type="PANTHER" id="PTHR37809">
    <property type="entry name" value="RIBOSOMAL PROTEIN S12 METHYLTHIOTRANSFERASE ACCESSORY FACTOR YCAO"/>
    <property type="match status" value="1"/>
</dbReference>
<dbReference type="Gene3D" id="3.40.50.720">
    <property type="entry name" value="NAD(P)-binding Rossmann-like Domain"/>
    <property type="match status" value="1"/>
</dbReference>
<dbReference type="PROSITE" id="PS51664">
    <property type="entry name" value="YCAO"/>
    <property type="match status" value="1"/>
</dbReference>
<protein>
    <submittedName>
        <fullName evidence="2">TOMM leader peptide-binding protein</fullName>
    </submittedName>
</protein>
<dbReference type="Gene3D" id="3.30.1330.230">
    <property type="match status" value="1"/>
</dbReference>
<organism evidence="2 3">
    <name type="scientific">Laceyella putida</name>
    <dbReference type="NCBI Taxonomy" id="110101"/>
    <lineage>
        <taxon>Bacteria</taxon>
        <taxon>Bacillati</taxon>
        <taxon>Bacillota</taxon>
        <taxon>Bacilli</taxon>
        <taxon>Bacillales</taxon>
        <taxon>Thermoactinomycetaceae</taxon>
        <taxon>Laceyella</taxon>
    </lineage>
</organism>
<dbReference type="NCBIfam" id="TIGR03604">
    <property type="entry name" value="TOMM_cyclo_SagD"/>
    <property type="match status" value="1"/>
</dbReference>
<evidence type="ECO:0000313" key="3">
    <source>
        <dbReference type="Proteomes" id="UP001596500"/>
    </source>
</evidence>
<dbReference type="Pfam" id="PF02624">
    <property type="entry name" value="YcaO"/>
    <property type="match status" value="1"/>
</dbReference>
<feature type="domain" description="YcaO" evidence="1">
    <location>
        <begin position="264"/>
        <end position="644"/>
    </location>
</feature>